<dbReference type="EMBL" id="JBJQOH010000003">
    <property type="protein sequence ID" value="KAL3691529.1"/>
    <property type="molecule type" value="Genomic_DNA"/>
</dbReference>
<keyword evidence="2" id="KW-1185">Reference proteome</keyword>
<name>A0ABD3HMD7_9MARC</name>
<organism evidence="1 2">
    <name type="scientific">Riccia sorocarpa</name>
    <dbReference type="NCBI Taxonomy" id="122646"/>
    <lineage>
        <taxon>Eukaryota</taxon>
        <taxon>Viridiplantae</taxon>
        <taxon>Streptophyta</taxon>
        <taxon>Embryophyta</taxon>
        <taxon>Marchantiophyta</taxon>
        <taxon>Marchantiopsida</taxon>
        <taxon>Marchantiidae</taxon>
        <taxon>Marchantiales</taxon>
        <taxon>Ricciaceae</taxon>
        <taxon>Riccia</taxon>
    </lineage>
</organism>
<dbReference type="Proteomes" id="UP001633002">
    <property type="component" value="Unassembled WGS sequence"/>
</dbReference>
<evidence type="ECO:0000313" key="1">
    <source>
        <dbReference type="EMBL" id="KAL3691529.1"/>
    </source>
</evidence>
<gene>
    <name evidence="1" type="ORF">R1sor_005180</name>
</gene>
<proteinExistence type="predicted"/>
<sequence>MQSLIEEPITHQDESMISLDADDPPWVTLGRGAIITSSRTRRGLIILLLLYHHASTCWDYTYMASSTDYSAYFEMPQSIPIGEEVMVWDRRWIVRPSTLGPLGGRGLFAWEDIIFDETVEDSRLLGVVT</sequence>
<accession>A0ABD3HMD7</accession>
<reference evidence="1 2" key="1">
    <citation type="submission" date="2024-09" db="EMBL/GenBank/DDBJ databases">
        <title>Chromosome-scale assembly of Riccia sorocarpa.</title>
        <authorList>
            <person name="Paukszto L."/>
        </authorList>
    </citation>
    <scope>NUCLEOTIDE SEQUENCE [LARGE SCALE GENOMIC DNA]</scope>
    <source>
        <strain evidence="1">LP-2024</strain>
        <tissue evidence="1">Aerial parts of the thallus</tissue>
    </source>
</reference>
<evidence type="ECO:0000313" key="2">
    <source>
        <dbReference type="Proteomes" id="UP001633002"/>
    </source>
</evidence>
<protein>
    <submittedName>
        <fullName evidence="1">Uncharacterized protein</fullName>
    </submittedName>
</protein>
<dbReference type="AlphaFoldDB" id="A0ABD3HMD7"/>
<comment type="caution">
    <text evidence="1">The sequence shown here is derived from an EMBL/GenBank/DDBJ whole genome shotgun (WGS) entry which is preliminary data.</text>
</comment>